<feature type="binding site" description="axial binding residue" evidence="8">
    <location>
        <position position="484"/>
    </location>
    <ligand>
        <name>heme</name>
        <dbReference type="ChEBI" id="CHEBI:30413"/>
    </ligand>
    <ligandPart>
        <name>Fe</name>
        <dbReference type="ChEBI" id="CHEBI:18248"/>
    </ligandPart>
</feature>
<evidence type="ECO:0000256" key="8">
    <source>
        <dbReference type="PIRSR" id="PIRSR602401-1"/>
    </source>
</evidence>
<dbReference type="SUPFAM" id="SSF48264">
    <property type="entry name" value="Cytochrome P450"/>
    <property type="match status" value="1"/>
</dbReference>
<dbReference type="PRINTS" id="PR00385">
    <property type="entry name" value="P450"/>
</dbReference>
<dbReference type="CDD" id="cd11054">
    <property type="entry name" value="CYP24A1-like"/>
    <property type="match status" value="1"/>
</dbReference>
<dbReference type="Proteomes" id="UP000242188">
    <property type="component" value="Unassembled WGS sequence"/>
</dbReference>
<gene>
    <name evidence="10" type="ORF">KP79_PYT11232</name>
</gene>
<evidence type="ECO:0000256" key="7">
    <source>
        <dbReference type="ARBA" id="ARBA00023033"/>
    </source>
</evidence>
<dbReference type="AlphaFoldDB" id="A0A210Q4C3"/>
<dbReference type="Pfam" id="PF00067">
    <property type="entry name" value="p450"/>
    <property type="match status" value="1"/>
</dbReference>
<dbReference type="PANTHER" id="PTHR24279:SF120">
    <property type="entry name" value="CYTOCHROME P450"/>
    <property type="match status" value="1"/>
</dbReference>
<keyword evidence="4 8" id="KW-0479">Metal-binding</keyword>
<dbReference type="FunFam" id="1.10.630.10:FF:000006">
    <property type="entry name" value="Cytochrome P450 302a1, mitochondrial"/>
    <property type="match status" value="1"/>
</dbReference>
<name>A0A210Q4C3_MIZYE</name>
<evidence type="ECO:0000256" key="5">
    <source>
        <dbReference type="ARBA" id="ARBA00023002"/>
    </source>
</evidence>
<comment type="similarity">
    <text evidence="2 9">Belongs to the cytochrome P450 family.</text>
</comment>
<dbReference type="STRING" id="6573.A0A210Q4C3"/>
<dbReference type="InterPro" id="IPR036396">
    <property type="entry name" value="Cyt_P450_sf"/>
</dbReference>
<dbReference type="PRINTS" id="PR00463">
    <property type="entry name" value="EP450I"/>
</dbReference>
<dbReference type="GO" id="GO:0005506">
    <property type="term" value="F:iron ion binding"/>
    <property type="evidence" value="ECO:0007669"/>
    <property type="project" value="InterPro"/>
</dbReference>
<dbReference type="InterPro" id="IPR001128">
    <property type="entry name" value="Cyt_P450"/>
</dbReference>
<dbReference type="GO" id="GO:0004497">
    <property type="term" value="F:monooxygenase activity"/>
    <property type="evidence" value="ECO:0007669"/>
    <property type="project" value="UniProtKB-KW"/>
</dbReference>
<keyword evidence="5 9" id="KW-0560">Oxidoreductase</keyword>
<dbReference type="InterPro" id="IPR017972">
    <property type="entry name" value="Cyt_P450_CS"/>
</dbReference>
<reference evidence="10 11" key="1">
    <citation type="journal article" date="2017" name="Nat. Ecol. Evol.">
        <title>Scallop genome provides insights into evolution of bilaterian karyotype and development.</title>
        <authorList>
            <person name="Wang S."/>
            <person name="Zhang J."/>
            <person name="Jiao W."/>
            <person name="Li J."/>
            <person name="Xun X."/>
            <person name="Sun Y."/>
            <person name="Guo X."/>
            <person name="Huan P."/>
            <person name="Dong B."/>
            <person name="Zhang L."/>
            <person name="Hu X."/>
            <person name="Sun X."/>
            <person name="Wang J."/>
            <person name="Zhao C."/>
            <person name="Wang Y."/>
            <person name="Wang D."/>
            <person name="Huang X."/>
            <person name="Wang R."/>
            <person name="Lv J."/>
            <person name="Li Y."/>
            <person name="Zhang Z."/>
            <person name="Liu B."/>
            <person name="Lu W."/>
            <person name="Hui Y."/>
            <person name="Liang J."/>
            <person name="Zhou Z."/>
            <person name="Hou R."/>
            <person name="Li X."/>
            <person name="Liu Y."/>
            <person name="Li H."/>
            <person name="Ning X."/>
            <person name="Lin Y."/>
            <person name="Zhao L."/>
            <person name="Xing Q."/>
            <person name="Dou J."/>
            <person name="Li Y."/>
            <person name="Mao J."/>
            <person name="Guo H."/>
            <person name="Dou H."/>
            <person name="Li T."/>
            <person name="Mu C."/>
            <person name="Jiang W."/>
            <person name="Fu Q."/>
            <person name="Fu X."/>
            <person name="Miao Y."/>
            <person name="Liu J."/>
            <person name="Yu Q."/>
            <person name="Li R."/>
            <person name="Liao H."/>
            <person name="Li X."/>
            <person name="Kong Y."/>
            <person name="Jiang Z."/>
            <person name="Chourrout D."/>
            <person name="Li R."/>
            <person name="Bao Z."/>
        </authorList>
    </citation>
    <scope>NUCLEOTIDE SEQUENCE [LARGE SCALE GENOMIC DNA]</scope>
    <source>
        <strain evidence="10 11">PY_sf001</strain>
    </source>
</reference>
<evidence type="ECO:0000256" key="1">
    <source>
        <dbReference type="ARBA" id="ARBA00001971"/>
    </source>
</evidence>
<comment type="cofactor">
    <cofactor evidence="1 8">
        <name>heme</name>
        <dbReference type="ChEBI" id="CHEBI:30413"/>
    </cofactor>
</comment>
<evidence type="ECO:0000256" key="9">
    <source>
        <dbReference type="RuleBase" id="RU000461"/>
    </source>
</evidence>
<dbReference type="PANTHER" id="PTHR24279">
    <property type="entry name" value="CYTOCHROME P450"/>
    <property type="match status" value="1"/>
</dbReference>
<organism evidence="10 11">
    <name type="scientific">Mizuhopecten yessoensis</name>
    <name type="common">Japanese scallop</name>
    <name type="synonym">Patinopecten yessoensis</name>
    <dbReference type="NCBI Taxonomy" id="6573"/>
    <lineage>
        <taxon>Eukaryota</taxon>
        <taxon>Metazoa</taxon>
        <taxon>Spiralia</taxon>
        <taxon>Lophotrochozoa</taxon>
        <taxon>Mollusca</taxon>
        <taxon>Bivalvia</taxon>
        <taxon>Autobranchia</taxon>
        <taxon>Pteriomorphia</taxon>
        <taxon>Pectinida</taxon>
        <taxon>Pectinoidea</taxon>
        <taxon>Pectinidae</taxon>
        <taxon>Mizuhopecten</taxon>
    </lineage>
</organism>
<evidence type="ECO:0000256" key="4">
    <source>
        <dbReference type="ARBA" id="ARBA00022723"/>
    </source>
</evidence>
<keyword evidence="11" id="KW-1185">Reference proteome</keyword>
<keyword evidence="6 8" id="KW-0408">Iron</keyword>
<evidence type="ECO:0000313" key="10">
    <source>
        <dbReference type="EMBL" id="OWF43587.1"/>
    </source>
</evidence>
<dbReference type="InterPro" id="IPR002401">
    <property type="entry name" value="Cyt_P450_E_grp-I"/>
</dbReference>
<sequence length="536" mass="61091">MASLVVTSCGPRLHCLRNNALPFKQCRAWNRYTVFRSLSTMSVSYNEIENPVPNSVYDNAKPFDEIPGPRGLPFLGTLHQYRGPFQKFNIDRFQASLQDRYQKYGPIMKETIAGVTAVRLFDPDYVKIVYQNEGKVPHVAPLLDTTRLYRSQKNMSPGLGNTNGDEWYRLRSAVQQMMMRPKEVTVYLPNVQQVAEEFVNNISNSLRAKDGQVHNFRKELAKWNLESSGSTSFETRLGCLESGTGSWTEKMITANNDIFALSTKITFSVPFHTLFTTPIWKKLVAAEDFFFLNGQKLVDETAQKIDDLVAKGQMDDTKYNFLAYLLSRKELSYKDISIITLSLFGDGLNTTVPAIIFALYCLAKNPNAQQSAYEEVCRVIPEGETITPDMVARLPYLKACVKESSRLYPIGLDIKRIPQKNLVIGGYQVPAGTIVELVPYVMFQSAEHFSDPEKFKPERWLRDGSALNIHPYLLTPFGHGPRMCAGRRFAEQEMYVLLSKLLQRFTVDWQGDDLEQKFQMLMVPDKPVTVSFKDRH</sequence>
<evidence type="ECO:0000313" key="11">
    <source>
        <dbReference type="Proteomes" id="UP000242188"/>
    </source>
</evidence>
<proteinExistence type="inferred from homology"/>
<evidence type="ECO:0000256" key="2">
    <source>
        <dbReference type="ARBA" id="ARBA00010617"/>
    </source>
</evidence>
<dbReference type="GO" id="GO:0016705">
    <property type="term" value="F:oxidoreductase activity, acting on paired donors, with incorporation or reduction of molecular oxygen"/>
    <property type="evidence" value="ECO:0007669"/>
    <property type="project" value="InterPro"/>
</dbReference>
<dbReference type="Gene3D" id="1.10.630.10">
    <property type="entry name" value="Cytochrome P450"/>
    <property type="match status" value="1"/>
</dbReference>
<accession>A0A210Q4C3</accession>
<dbReference type="OrthoDB" id="3945418at2759"/>
<evidence type="ECO:0000256" key="6">
    <source>
        <dbReference type="ARBA" id="ARBA00023004"/>
    </source>
</evidence>
<comment type="caution">
    <text evidence="10">The sequence shown here is derived from an EMBL/GenBank/DDBJ whole genome shotgun (WGS) entry which is preliminary data.</text>
</comment>
<protein>
    <submittedName>
        <fullName evidence="10">Cytochrome P450 CYP44</fullName>
    </submittedName>
</protein>
<dbReference type="InterPro" id="IPR050479">
    <property type="entry name" value="CYP11_CYP27_families"/>
</dbReference>
<dbReference type="EMBL" id="NEDP02005055">
    <property type="protein sequence ID" value="OWF43587.1"/>
    <property type="molecule type" value="Genomic_DNA"/>
</dbReference>
<keyword evidence="3 8" id="KW-0349">Heme</keyword>
<evidence type="ECO:0000256" key="3">
    <source>
        <dbReference type="ARBA" id="ARBA00022617"/>
    </source>
</evidence>
<dbReference type="PROSITE" id="PS00086">
    <property type="entry name" value="CYTOCHROME_P450"/>
    <property type="match status" value="1"/>
</dbReference>
<dbReference type="GO" id="GO:0020037">
    <property type="term" value="F:heme binding"/>
    <property type="evidence" value="ECO:0007669"/>
    <property type="project" value="InterPro"/>
</dbReference>
<keyword evidence="7 9" id="KW-0503">Monooxygenase</keyword>